<evidence type="ECO:0000259" key="1">
    <source>
        <dbReference type="Pfam" id="PF07883"/>
    </source>
</evidence>
<organism evidence="2 3">
    <name type="scientific">Pseudomonas syringae pv. helianthi</name>
    <dbReference type="NCBI Taxonomy" id="251654"/>
    <lineage>
        <taxon>Bacteria</taxon>
        <taxon>Pseudomonadati</taxon>
        <taxon>Pseudomonadota</taxon>
        <taxon>Gammaproteobacteria</taxon>
        <taxon>Pseudomonadales</taxon>
        <taxon>Pseudomonadaceae</taxon>
        <taxon>Pseudomonas</taxon>
    </lineage>
</organism>
<dbReference type="Gene3D" id="2.60.120.10">
    <property type="entry name" value="Jelly Rolls"/>
    <property type="match status" value="1"/>
</dbReference>
<accession>A0A0P9SKT5</accession>
<dbReference type="InterPro" id="IPR013096">
    <property type="entry name" value="Cupin_2"/>
</dbReference>
<dbReference type="RefSeq" id="WP_054986920.1">
    <property type="nucleotide sequence ID" value="NZ_CP092918.1"/>
</dbReference>
<keyword evidence="2" id="KW-0413">Isomerase</keyword>
<dbReference type="Pfam" id="PF07883">
    <property type="entry name" value="Cupin_2"/>
    <property type="match status" value="1"/>
</dbReference>
<dbReference type="PATRIC" id="fig|251654.3.peg.1339"/>
<dbReference type="GeneID" id="96216456"/>
<dbReference type="GO" id="GO:0016853">
    <property type="term" value="F:isomerase activity"/>
    <property type="evidence" value="ECO:0007669"/>
    <property type="project" value="UniProtKB-KW"/>
</dbReference>
<comment type="caution">
    <text evidence="2">The sequence shown here is derived from an EMBL/GenBank/DDBJ whole genome shotgun (WGS) entry which is preliminary data.</text>
</comment>
<dbReference type="AlphaFoldDB" id="A0A0P9SKT5"/>
<reference evidence="2 3" key="1">
    <citation type="submission" date="2015-09" db="EMBL/GenBank/DDBJ databases">
        <title>Genome announcement of multiple Pseudomonas syringae strains.</title>
        <authorList>
            <person name="Thakur S."/>
            <person name="Wang P.W."/>
            <person name="Gong Y."/>
            <person name="Weir B.S."/>
            <person name="Guttman D.S."/>
        </authorList>
    </citation>
    <scope>NUCLEOTIDE SEQUENCE [LARGE SCALE GENOMIC DNA]</scope>
    <source>
        <strain evidence="2 3">ICMP4531</strain>
    </source>
</reference>
<dbReference type="InterPro" id="IPR014710">
    <property type="entry name" value="RmlC-like_jellyroll"/>
</dbReference>
<evidence type="ECO:0000313" key="3">
    <source>
        <dbReference type="Proteomes" id="UP000050557"/>
    </source>
</evidence>
<evidence type="ECO:0000313" key="2">
    <source>
        <dbReference type="EMBL" id="KPX43609.1"/>
    </source>
</evidence>
<name>A0A0P9SKT5_9PSED</name>
<proteinExistence type="predicted"/>
<dbReference type="EMBL" id="LJQM01000169">
    <property type="protein sequence ID" value="KPX43609.1"/>
    <property type="molecule type" value="Genomic_DNA"/>
</dbReference>
<gene>
    <name evidence="2" type="ORF">ALO68_100900</name>
</gene>
<feature type="domain" description="Cupin type-2" evidence="1">
    <location>
        <begin position="38"/>
        <end position="97"/>
    </location>
</feature>
<dbReference type="SUPFAM" id="SSF51182">
    <property type="entry name" value="RmlC-like cupins"/>
    <property type="match status" value="1"/>
</dbReference>
<dbReference type="InterPro" id="IPR011051">
    <property type="entry name" value="RmlC_Cupin_sf"/>
</dbReference>
<sequence>MRVIRSKDFTATRAWGADDIANMDGTTVRLHWTDQPYKWHVNDGEEVFAVLDGTVDMHYRESGTEHVVTLVVGDVFYAGAGCEHVARPRGEARILVIEREGSV</sequence>
<protein>
    <submittedName>
        <fullName evidence="2">Mannose-6-phosphate isomerase</fullName>
    </submittedName>
</protein>
<dbReference type="Proteomes" id="UP000050557">
    <property type="component" value="Unassembled WGS sequence"/>
</dbReference>